<feature type="compositionally biased region" description="Polar residues" evidence="6">
    <location>
        <begin position="403"/>
        <end position="418"/>
    </location>
</feature>
<evidence type="ECO:0000256" key="3">
    <source>
        <dbReference type="ARBA" id="ARBA00022827"/>
    </source>
</evidence>
<accession>A0A164QLY6</accession>
<dbReference type="PANTHER" id="PTHR13789:SF314">
    <property type="entry name" value="FAD-BINDING DOMAIN-CONTAINING PROTEIN"/>
    <property type="match status" value="1"/>
</dbReference>
<dbReference type="SUPFAM" id="SSF54373">
    <property type="entry name" value="FAD-linked reductases, C-terminal domain"/>
    <property type="match status" value="1"/>
</dbReference>
<evidence type="ECO:0000313" key="8">
    <source>
        <dbReference type="EMBL" id="KZS89782.1"/>
    </source>
</evidence>
<keyword evidence="2" id="KW-0285">Flavoprotein</keyword>
<evidence type="ECO:0000256" key="5">
    <source>
        <dbReference type="ARBA" id="ARBA00023033"/>
    </source>
</evidence>
<keyword evidence="9" id="KW-1185">Reference proteome</keyword>
<feature type="domain" description="FAD-binding" evidence="7">
    <location>
        <begin position="4"/>
        <end position="332"/>
    </location>
</feature>
<keyword evidence="5" id="KW-0503">Monooxygenase</keyword>
<evidence type="ECO:0000256" key="4">
    <source>
        <dbReference type="ARBA" id="ARBA00023002"/>
    </source>
</evidence>
<evidence type="ECO:0000259" key="7">
    <source>
        <dbReference type="Pfam" id="PF01494"/>
    </source>
</evidence>
<evidence type="ECO:0000313" key="9">
    <source>
        <dbReference type="Proteomes" id="UP000076722"/>
    </source>
</evidence>
<keyword evidence="3" id="KW-0274">FAD</keyword>
<dbReference type="Pfam" id="PF01494">
    <property type="entry name" value="FAD_binding_3"/>
    <property type="match status" value="1"/>
</dbReference>
<dbReference type="Gene3D" id="3.50.50.60">
    <property type="entry name" value="FAD/NAD(P)-binding domain"/>
    <property type="match status" value="1"/>
</dbReference>
<evidence type="ECO:0000256" key="1">
    <source>
        <dbReference type="ARBA" id="ARBA00007992"/>
    </source>
</evidence>
<dbReference type="Proteomes" id="UP000076722">
    <property type="component" value="Unassembled WGS sequence"/>
</dbReference>
<dbReference type="SUPFAM" id="SSF51905">
    <property type="entry name" value="FAD/NAD(P)-binding domain"/>
    <property type="match status" value="1"/>
</dbReference>
<dbReference type="InterPro" id="IPR050493">
    <property type="entry name" value="FAD-dep_Monooxygenase_BioMet"/>
</dbReference>
<sequence>MPLQVIIVGAGLAGLASGIALRKQGHIVNIYEKSKFTTEIGAAISLSPNANRVLAGLGWDIKRVNVASHHATKSFLSDAQEGGPAMVNGTNCQDVYEHPMCMAHRADIHKELARLATDMDGIGPPCTIHLGSGVIHCDVAKGSVTLSDQSVVRGDLVIGADGINSFMREHVLGQKIDPQPSGLGAYRVVIPFEEIANNPELSYISDDPDTVVFVRGKEITKYIVFYPCRGRELLNIVAVHQDKRRGTVSDLSNISAPSTMEAFLDSFSDYAPRYLELVKLSKKVVLWPLLIWDELPTWTNGRTCILGDAAHAMFPILGQGISMGLEDVAALGALFPPDTPSDFETISSRLRLWESIRKPRVTKIQSISNRMGRGLPGITVSGELETEIYGYDAEREARMALEASQSSGEPTVENSPRTQLDVPPQLLASL</sequence>
<evidence type="ECO:0000256" key="2">
    <source>
        <dbReference type="ARBA" id="ARBA00022630"/>
    </source>
</evidence>
<evidence type="ECO:0000256" key="6">
    <source>
        <dbReference type="SAM" id="MobiDB-lite"/>
    </source>
</evidence>
<dbReference type="InterPro" id="IPR002938">
    <property type="entry name" value="FAD-bd"/>
</dbReference>
<dbReference type="PRINTS" id="PR00420">
    <property type="entry name" value="RNGMNOXGNASE"/>
</dbReference>
<dbReference type="GO" id="GO:0004497">
    <property type="term" value="F:monooxygenase activity"/>
    <property type="evidence" value="ECO:0007669"/>
    <property type="project" value="UniProtKB-KW"/>
</dbReference>
<gene>
    <name evidence="8" type="ORF">SISNIDRAFT_488951</name>
</gene>
<dbReference type="OrthoDB" id="9993796at2759"/>
<name>A0A164QLY6_9AGAM</name>
<dbReference type="STRING" id="1314777.A0A164QLY6"/>
<comment type="similarity">
    <text evidence="1">Belongs to the paxM FAD-dependent monooxygenase family.</text>
</comment>
<dbReference type="EMBL" id="KV419425">
    <property type="protein sequence ID" value="KZS89782.1"/>
    <property type="molecule type" value="Genomic_DNA"/>
</dbReference>
<keyword evidence="4" id="KW-0560">Oxidoreductase</keyword>
<dbReference type="GO" id="GO:0071949">
    <property type="term" value="F:FAD binding"/>
    <property type="evidence" value="ECO:0007669"/>
    <property type="project" value="InterPro"/>
</dbReference>
<proteinExistence type="inferred from homology"/>
<dbReference type="AlphaFoldDB" id="A0A164QLY6"/>
<feature type="region of interest" description="Disordered" evidence="6">
    <location>
        <begin position="401"/>
        <end position="430"/>
    </location>
</feature>
<dbReference type="InterPro" id="IPR036188">
    <property type="entry name" value="FAD/NAD-bd_sf"/>
</dbReference>
<dbReference type="PANTHER" id="PTHR13789">
    <property type="entry name" value="MONOOXYGENASE"/>
    <property type="match status" value="1"/>
</dbReference>
<organism evidence="8 9">
    <name type="scientific">Sistotremastrum niveocremeum HHB9708</name>
    <dbReference type="NCBI Taxonomy" id="1314777"/>
    <lineage>
        <taxon>Eukaryota</taxon>
        <taxon>Fungi</taxon>
        <taxon>Dikarya</taxon>
        <taxon>Basidiomycota</taxon>
        <taxon>Agaricomycotina</taxon>
        <taxon>Agaricomycetes</taxon>
        <taxon>Sistotremastrales</taxon>
        <taxon>Sistotremastraceae</taxon>
        <taxon>Sertulicium</taxon>
        <taxon>Sertulicium niveocremeum</taxon>
    </lineage>
</organism>
<protein>
    <submittedName>
        <fullName evidence="8">FAD/NAD(P)-binding domain-containing protein</fullName>
    </submittedName>
</protein>
<reference evidence="8 9" key="1">
    <citation type="journal article" date="2016" name="Mol. Biol. Evol.">
        <title>Comparative Genomics of Early-Diverging Mushroom-Forming Fungi Provides Insights into the Origins of Lignocellulose Decay Capabilities.</title>
        <authorList>
            <person name="Nagy L.G."/>
            <person name="Riley R."/>
            <person name="Tritt A."/>
            <person name="Adam C."/>
            <person name="Daum C."/>
            <person name="Floudas D."/>
            <person name="Sun H."/>
            <person name="Yadav J.S."/>
            <person name="Pangilinan J."/>
            <person name="Larsson K.H."/>
            <person name="Matsuura K."/>
            <person name="Barry K."/>
            <person name="Labutti K."/>
            <person name="Kuo R."/>
            <person name="Ohm R.A."/>
            <person name="Bhattacharya S.S."/>
            <person name="Shirouzu T."/>
            <person name="Yoshinaga Y."/>
            <person name="Martin F.M."/>
            <person name="Grigoriev I.V."/>
            <person name="Hibbett D.S."/>
        </authorList>
    </citation>
    <scope>NUCLEOTIDE SEQUENCE [LARGE SCALE GENOMIC DNA]</scope>
    <source>
        <strain evidence="8 9">HHB9708</strain>
    </source>
</reference>